<evidence type="ECO:0000256" key="3">
    <source>
        <dbReference type="ARBA" id="ARBA00022729"/>
    </source>
</evidence>
<gene>
    <name evidence="11" type="ordered locus">Ping_3620</name>
</gene>
<dbReference type="PANTHER" id="PTHR35891">
    <property type="entry name" value="THIOL:DISULFIDE INTERCHANGE PROTEIN DSBA"/>
    <property type="match status" value="1"/>
</dbReference>
<dbReference type="CDD" id="cd03019">
    <property type="entry name" value="DsbA_DsbA"/>
    <property type="match status" value="1"/>
</dbReference>
<dbReference type="GO" id="GO:0042597">
    <property type="term" value="C:periplasmic space"/>
    <property type="evidence" value="ECO:0007669"/>
    <property type="project" value="UniProtKB-SubCell"/>
</dbReference>
<comment type="similarity">
    <text evidence="2">Belongs to the thioredoxin family. DsbA subfamily.</text>
</comment>
<evidence type="ECO:0000256" key="5">
    <source>
        <dbReference type="ARBA" id="ARBA00023157"/>
    </source>
</evidence>
<dbReference type="PIRSF" id="PIRSF001488">
    <property type="entry name" value="Tdi_protein"/>
    <property type="match status" value="1"/>
</dbReference>
<dbReference type="KEGG" id="pin:Ping_3620"/>
<dbReference type="HOGENOM" id="CLU_088255_3_0_6"/>
<reference evidence="11 12" key="1">
    <citation type="submission" date="2007-01" db="EMBL/GenBank/DDBJ databases">
        <title>Complete sequence of Psychromonas ingrahamii 37.</title>
        <authorList>
            <consortium name="US DOE Joint Genome Institute"/>
            <person name="Copeland A."/>
            <person name="Lucas S."/>
            <person name="Lapidus A."/>
            <person name="Barry K."/>
            <person name="Detter J.C."/>
            <person name="Glavina del Rio T."/>
            <person name="Hammon N."/>
            <person name="Israni S."/>
            <person name="Dalin E."/>
            <person name="Tice H."/>
            <person name="Pitluck S."/>
            <person name="Thompson L.S."/>
            <person name="Brettin T."/>
            <person name="Bruce D."/>
            <person name="Han C."/>
            <person name="Tapia R."/>
            <person name="Schmutz J."/>
            <person name="Larimer F."/>
            <person name="Land M."/>
            <person name="Hauser L."/>
            <person name="Kyrpides N."/>
            <person name="Ivanova N."/>
            <person name="Staley J."/>
            <person name="Richardson P."/>
        </authorList>
    </citation>
    <scope>NUCLEOTIDE SEQUENCE [LARGE SCALE GENOMIC DNA]</scope>
    <source>
        <strain evidence="11 12">37</strain>
    </source>
</reference>
<keyword evidence="4 7" id="KW-0574">Periplasm</keyword>
<dbReference type="EMBL" id="CP000510">
    <property type="protein sequence ID" value="ABM05303.1"/>
    <property type="molecule type" value="Genomic_DNA"/>
</dbReference>
<feature type="signal peptide" evidence="9">
    <location>
        <begin position="1"/>
        <end position="20"/>
    </location>
</feature>
<dbReference type="STRING" id="357804.Ping_3620"/>
<evidence type="ECO:0000259" key="10">
    <source>
        <dbReference type="PROSITE" id="PS51352"/>
    </source>
</evidence>
<dbReference type="SUPFAM" id="SSF52833">
    <property type="entry name" value="Thioredoxin-like"/>
    <property type="match status" value="1"/>
</dbReference>
<dbReference type="eggNOG" id="COG1651">
    <property type="taxonomic scope" value="Bacteria"/>
</dbReference>
<proteinExistence type="inferred from homology"/>
<sequence>MKKIFALLTALIIFPFSAQAFDFEEGTHYEVVKQTATATPEVKEFFSFYCPHCFKFEPLMTNLKQKLPEQVKIKKVHVNFIGKEMGAELTQAYAAAEILKVEDKLSSLIFDQIHTQDKAINGRAGVLELFEKAGVDKQEAQNALASFPVSGLASQMKRDTETFNIRGVPTLIVNGKYKVNTGSIRSNEEFVALVTFLTQKKN</sequence>
<accession>A1T0N8</accession>
<dbReference type="AlphaFoldDB" id="A1T0N8"/>
<dbReference type="InterPro" id="IPR001853">
    <property type="entry name" value="DSBA-like_thioredoxin_dom"/>
</dbReference>
<dbReference type="PANTHER" id="PTHR35891:SF2">
    <property type="entry name" value="THIOL:DISULFIDE INTERCHANGE PROTEIN DSBA"/>
    <property type="match status" value="1"/>
</dbReference>
<feature type="chain" id="PRO_5002637201" description="Thiol:disulfide interchange protein" evidence="9">
    <location>
        <begin position="21"/>
        <end position="202"/>
    </location>
</feature>
<evidence type="ECO:0000256" key="8">
    <source>
        <dbReference type="PIRSR" id="PIRSR001488-1"/>
    </source>
</evidence>
<evidence type="ECO:0000256" key="4">
    <source>
        <dbReference type="ARBA" id="ARBA00022764"/>
    </source>
</evidence>
<dbReference type="RefSeq" id="WP_011771851.1">
    <property type="nucleotide sequence ID" value="NC_008709.1"/>
</dbReference>
<evidence type="ECO:0000256" key="6">
    <source>
        <dbReference type="ARBA" id="ARBA00023284"/>
    </source>
</evidence>
<dbReference type="InterPro" id="IPR036249">
    <property type="entry name" value="Thioredoxin-like_sf"/>
</dbReference>
<dbReference type="Gene3D" id="3.40.30.10">
    <property type="entry name" value="Glutaredoxin"/>
    <property type="match status" value="1"/>
</dbReference>
<evidence type="ECO:0000313" key="12">
    <source>
        <dbReference type="Proteomes" id="UP000000639"/>
    </source>
</evidence>
<protein>
    <recommendedName>
        <fullName evidence="7">Thiol:disulfide interchange protein</fullName>
    </recommendedName>
</protein>
<feature type="disulfide bond" description="Redox-active" evidence="8">
    <location>
        <begin position="50"/>
        <end position="53"/>
    </location>
</feature>
<dbReference type="PROSITE" id="PS51352">
    <property type="entry name" value="THIOREDOXIN_2"/>
    <property type="match status" value="1"/>
</dbReference>
<name>A1T0N8_PSYIN</name>
<dbReference type="Proteomes" id="UP000000639">
    <property type="component" value="Chromosome"/>
</dbReference>
<comment type="subcellular location">
    <subcellularLocation>
        <location evidence="1 7">Periplasm</location>
    </subcellularLocation>
</comment>
<evidence type="ECO:0000256" key="9">
    <source>
        <dbReference type="SAM" id="SignalP"/>
    </source>
</evidence>
<dbReference type="Pfam" id="PF01323">
    <property type="entry name" value="DSBA"/>
    <property type="match status" value="1"/>
</dbReference>
<dbReference type="InterPro" id="IPR013766">
    <property type="entry name" value="Thioredoxin_domain"/>
</dbReference>
<keyword evidence="5 7" id="KW-1015">Disulfide bond</keyword>
<dbReference type="GO" id="GO:0016491">
    <property type="term" value="F:oxidoreductase activity"/>
    <property type="evidence" value="ECO:0007669"/>
    <property type="project" value="InterPro"/>
</dbReference>
<dbReference type="InterPro" id="IPR050824">
    <property type="entry name" value="Thiol_disulfide_DsbA"/>
</dbReference>
<evidence type="ECO:0000256" key="2">
    <source>
        <dbReference type="ARBA" id="ARBA00005791"/>
    </source>
</evidence>
<keyword evidence="6" id="KW-0676">Redox-active center</keyword>
<keyword evidence="3 9" id="KW-0732">Signal</keyword>
<organism evidence="11 12">
    <name type="scientific">Psychromonas ingrahamii (strain DSM 17664 / CCUG 51855 / 37)</name>
    <dbReference type="NCBI Taxonomy" id="357804"/>
    <lineage>
        <taxon>Bacteria</taxon>
        <taxon>Pseudomonadati</taxon>
        <taxon>Pseudomonadota</taxon>
        <taxon>Gammaproteobacteria</taxon>
        <taxon>Alteromonadales</taxon>
        <taxon>Psychromonadaceae</taxon>
        <taxon>Psychromonas</taxon>
    </lineage>
</organism>
<dbReference type="InterPro" id="IPR023205">
    <property type="entry name" value="DsbA/DsbL"/>
</dbReference>
<keyword evidence="12" id="KW-1185">Reference proteome</keyword>
<feature type="domain" description="Thioredoxin" evidence="10">
    <location>
        <begin position="7"/>
        <end position="199"/>
    </location>
</feature>
<dbReference type="OrthoDB" id="9784896at2"/>
<evidence type="ECO:0000313" key="11">
    <source>
        <dbReference type="EMBL" id="ABM05303.1"/>
    </source>
</evidence>
<evidence type="ECO:0000256" key="1">
    <source>
        <dbReference type="ARBA" id="ARBA00004418"/>
    </source>
</evidence>
<evidence type="ECO:0000256" key="7">
    <source>
        <dbReference type="PIRNR" id="PIRNR001488"/>
    </source>
</evidence>